<dbReference type="EMBL" id="ML143431">
    <property type="protein sequence ID" value="TBU27501.1"/>
    <property type="molecule type" value="Genomic_DNA"/>
</dbReference>
<organism evidence="2">
    <name type="scientific">Dichomitus squalens</name>
    <dbReference type="NCBI Taxonomy" id="114155"/>
    <lineage>
        <taxon>Eukaryota</taxon>
        <taxon>Fungi</taxon>
        <taxon>Dikarya</taxon>
        <taxon>Basidiomycota</taxon>
        <taxon>Agaricomycotina</taxon>
        <taxon>Agaricomycetes</taxon>
        <taxon>Polyporales</taxon>
        <taxon>Polyporaceae</taxon>
        <taxon>Dichomitus</taxon>
    </lineage>
</organism>
<protein>
    <submittedName>
        <fullName evidence="2">Uncharacterized protein</fullName>
    </submittedName>
</protein>
<reference evidence="2" key="1">
    <citation type="submission" date="2019-01" db="EMBL/GenBank/DDBJ databases">
        <title>Draft genome sequences of three monokaryotic isolates of the white-rot basidiomycete fungus Dichomitus squalens.</title>
        <authorList>
            <consortium name="DOE Joint Genome Institute"/>
            <person name="Lopez S.C."/>
            <person name="Andreopoulos B."/>
            <person name="Pangilinan J."/>
            <person name="Lipzen A."/>
            <person name="Riley R."/>
            <person name="Ahrendt S."/>
            <person name="Ng V."/>
            <person name="Barry K."/>
            <person name="Daum C."/>
            <person name="Grigoriev I.V."/>
            <person name="Hilden K.S."/>
            <person name="Makela M.R."/>
            <person name="de Vries R.P."/>
        </authorList>
    </citation>
    <scope>NUCLEOTIDE SEQUENCE [LARGE SCALE GENOMIC DNA]</scope>
    <source>
        <strain evidence="2">OM18370.1</strain>
    </source>
</reference>
<evidence type="ECO:0000313" key="2">
    <source>
        <dbReference type="EMBL" id="TBU27501.1"/>
    </source>
</evidence>
<proteinExistence type="predicted"/>
<dbReference type="AlphaFoldDB" id="A0A4Q9MMV8"/>
<accession>A0A4Q9MMV8</accession>
<feature type="region of interest" description="Disordered" evidence="1">
    <location>
        <begin position="36"/>
        <end position="57"/>
    </location>
</feature>
<sequence>MTNVTKFCVNLDRVGDTFCSPKRQLLIHPDLAAATSRSASPTGASPGRGRLHSAQGGEHGRYFDVLPKHTRSNVCTGGGQPRSRPRRASATCADGSTYIVGQCRTSFQGFILIADAIVRSFSLAGPFSVSTEVSAMSVVTLAKCSCHVLHGV</sequence>
<name>A0A4Q9MMV8_9APHY</name>
<evidence type="ECO:0000256" key="1">
    <source>
        <dbReference type="SAM" id="MobiDB-lite"/>
    </source>
</evidence>
<gene>
    <name evidence="2" type="ORF">BD311DRAFT_760199</name>
</gene>
<dbReference type="Proteomes" id="UP000292957">
    <property type="component" value="Unassembled WGS sequence"/>
</dbReference>